<evidence type="ECO:0000256" key="7">
    <source>
        <dbReference type="ARBA" id="ARBA00023747"/>
    </source>
</evidence>
<comment type="subcellular location">
    <subcellularLocation>
        <location evidence="1">Cell inner membrane</location>
        <topology evidence="1">Peripheral membrane protein</topology>
    </subcellularLocation>
</comment>
<evidence type="ECO:0000256" key="5">
    <source>
        <dbReference type="ARBA" id="ARBA00022741"/>
    </source>
</evidence>
<evidence type="ECO:0000313" key="12">
    <source>
        <dbReference type="EMBL" id="MFC0270506.1"/>
    </source>
</evidence>
<dbReference type="InterPro" id="IPR003593">
    <property type="entry name" value="AAA+_ATPase"/>
</dbReference>
<dbReference type="InterPro" id="IPR027417">
    <property type="entry name" value="P-loop_NTPase"/>
</dbReference>
<evidence type="ECO:0000259" key="11">
    <source>
        <dbReference type="PROSITE" id="PS50893"/>
    </source>
</evidence>
<dbReference type="InterPro" id="IPR003439">
    <property type="entry name" value="ABC_transporter-like_ATP-bd"/>
</dbReference>
<sequence>MMSSLSMKDIHKSFDSNEVLKGVNFSVKKGEVHALLGMNGAGKSTLMKILSGDEQPTSGSMTIDSKSVQFQSPLDAIHSGIGMVVQEVDTSLFPTLPIYENITNLNEQKKLFISKKEQKTIANKALKRVQLSLDVNELIQNCSLQEKQLILLAKVLSSSATYIILDEPTAPLSETETAILFQIIRQLKNEGVSIIYISHRLSEIKEICDSVTILRDGAVEYTGSSSLSIDEMIQHMVGKSFDTSKKQTRSISEKKLLQLTDLEIPHKKSSVNLTLHEGEIVGVAGLVGAGKTELAEAIFGLSKAKGKMEINGNKAQVSSPADAIKAGIALIPEERRRQGLFVDESVSVNVTLQLLKQFTSFQWIQKNKEKGLAADLINRLNIKPNSTTIPARLLSGGNQQKVVIGKWLQTDSSIFLFDEPTKGIDVHAKKEVFEIIHDLTEQGKGVLYFSSEWQELLDLSDKIVILYDGKIVKTLSREEATFEKLVYYATGGDENGANHHSRNEDLEERLPTPLSF</sequence>
<evidence type="ECO:0000256" key="4">
    <source>
        <dbReference type="ARBA" id="ARBA00019459"/>
    </source>
</evidence>
<dbReference type="PANTHER" id="PTHR43790:SF2">
    <property type="entry name" value="AUTOINDUCER 2 IMPORT ATP-BINDING PROTEIN LSRA"/>
    <property type="match status" value="1"/>
</dbReference>
<dbReference type="Pfam" id="PF00005">
    <property type="entry name" value="ABC_tran"/>
    <property type="match status" value="2"/>
</dbReference>
<comment type="function">
    <text evidence="7">Part of the ABC transporter complex LsrABCD involved in autoinducer 2 (AI-2) import. Responsible for energy coupling to the transport system.</text>
</comment>
<evidence type="ECO:0000256" key="3">
    <source>
        <dbReference type="ARBA" id="ARBA00011262"/>
    </source>
</evidence>
<dbReference type="InterPro" id="IPR017871">
    <property type="entry name" value="ABC_transporter-like_CS"/>
</dbReference>
<dbReference type="PROSITE" id="PS50893">
    <property type="entry name" value="ABC_TRANSPORTER_2"/>
    <property type="match status" value="2"/>
</dbReference>
<evidence type="ECO:0000256" key="8">
    <source>
        <dbReference type="ARBA" id="ARBA00023798"/>
    </source>
</evidence>
<feature type="region of interest" description="Disordered" evidence="10">
    <location>
        <begin position="496"/>
        <end position="516"/>
    </location>
</feature>
<dbReference type="PROSITE" id="PS00211">
    <property type="entry name" value="ABC_TRANSPORTER_1"/>
    <property type="match status" value="1"/>
</dbReference>
<dbReference type="Gene3D" id="3.40.50.300">
    <property type="entry name" value="P-loop containing nucleotide triphosphate hydrolases"/>
    <property type="match status" value="2"/>
</dbReference>
<evidence type="ECO:0000256" key="10">
    <source>
        <dbReference type="SAM" id="MobiDB-lite"/>
    </source>
</evidence>
<evidence type="ECO:0000256" key="9">
    <source>
        <dbReference type="ARBA" id="ARBA00034076"/>
    </source>
</evidence>
<comment type="catalytic activity">
    <reaction evidence="9">
        <text>ATP + H2O + (2R,4S)-2-methyl-2,3,3,4-tetrahydroxytetrahydrofuran-[AI-2-binding protein]Side 1 = ADP + phosphate + (2R,4S)-2-methyl-2,3,3,4-tetrahydroxytetrahydrofuranSide 2 + [AI-2-binding protein]Side 1.</text>
        <dbReference type="EC" id="7.6.2.13"/>
    </reaction>
</comment>
<comment type="similarity">
    <text evidence="2">Belongs to the ABC transporter superfamily. AI-2 autoinducer porter (TC 3.A.1.2.8) family.</text>
</comment>
<protein>
    <recommendedName>
        <fullName evidence="4">Autoinducer 2 import ATP-binding protein LsrA</fullName>
        <ecNumber evidence="8">7.6.2.13</ecNumber>
    </recommendedName>
</protein>
<feature type="domain" description="ABC transporter" evidence="11">
    <location>
        <begin position="251"/>
        <end position="493"/>
    </location>
</feature>
<feature type="domain" description="ABC transporter" evidence="11">
    <location>
        <begin position="5"/>
        <end position="241"/>
    </location>
</feature>
<keyword evidence="13" id="KW-1185">Reference proteome</keyword>
<dbReference type="Proteomes" id="UP001589854">
    <property type="component" value="Unassembled WGS sequence"/>
</dbReference>
<reference evidence="12 13" key="1">
    <citation type="submission" date="2024-09" db="EMBL/GenBank/DDBJ databases">
        <authorList>
            <person name="Sun Q."/>
            <person name="Mori K."/>
        </authorList>
    </citation>
    <scope>NUCLEOTIDE SEQUENCE [LARGE SCALE GENOMIC DNA]</scope>
    <source>
        <strain evidence="12 13">CCM 7228</strain>
    </source>
</reference>
<comment type="subunit">
    <text evidence="3">The complex is composed of two ATP-binding proteins (LsrA), two transmembrane proteins (LsrC and LsrD) and a solute-binding protein (LsrB).</text>
</comment>
<evidence type="ECO:0000256" key="1">
    <source>
        <dbReference type="ARBA" id="ARBA00004417"/>
    </source>
</evidence>
<dbReference type="InterPro" id="IPR050107">
    <property type="entry name" value="ABC_carbohydrate_import_ATPase"/>
</dbReference>
<name>A0ABV6GA03_9BACI</name>
<feature type="compositionally biased region" description="Basic and acidic residues" evidence="10">
    <location>
        <begin position="501"/>
        <end position="510"/>
    </location>
</feature>
<dbReference type="EMBL" id="JBHLVO010000002">
    <property type="protein sequence ID" value="MFC0270506.1"/>
    <property type="molecule type" value="Genomic_DNA"/>
</dbReference>
<accession>A0ABV6GA03</accession>
<comment type="caution">
    <text evidence="12">The sequence shown here is derived from an EMBL/GenBank/DDBJ whole genome shotgun (WGS) entry which is preliminary data.</text>
</comment>
<dbReference type="PANTHER" id="PTHR43790">
    <property type="entry name" value="CARBOHYDRATE TRANSPORT ATP-BINDING PROTEIN MG119-RELATED"/>
    <property type="match status" value="1"/>
</dbReference>
<dbReference type="SMART" id="SM00382">
    <property type="entry name" value="AAA"/>
    <property type="match status" value="2"/>
</dbReference>
<evidence type="ECO:0000256" key="6">
    <source>
        <dbReference type="ARBA" id="ARBA00022840"/>
    </source>
</evidence>
<dbReference type="SUPFAM" id="SSF52540">
    <property type="entry name" value="P-loop containing nucleoside triphosphate hydrolases"/>
    <property type="match status" value="2"/>
</dbReference>
<proteinExistence type="inferred from homology"/>
<dbReference type="GO" id="GO:0005524">
    <property type="term" value="F:ATP binding"/>
    <property type="evidence" value="ECO:0007669"/>
    <property type="project" value="UniProtKB-KW"/>
</dbReference>
<evidence type="ECO:0000313" key="13">
    <source>
        <dbReference type="Proteomes" id="UP001589854"/>
    </source>
</evidence>
<keyword evidence="5" id="KW-0547">Nucleotide-binding</keyword>
<dbReference type="EC" id="7.6.2.13" evidence="8"/>
<dbReference type="CDD" id="cd03215">
    <property type="entry name" value="ABC_Carb_Monos_II"/>
    <property type="match status" value="1"/>
</dbReference>
<keyword evidence="6 12" id="KW-0067">ATP-binding</keyword>
<gene>
    <name evidence="12" type="ORF">ACFFIX_03420</name>
</gene>
<organism evidence="12 13">
    <name type="scientific">Metabacillus herbersteinensis</name>
    <dbReference type="NCBI Taxonomy" id="283816"/>
    <lineage>
        <taxon>Bacteria</taxon>
        <taxon>Bacillati</taxon>
        <taxon>Bacillota</taxon>
        <taxon>Bacilli</taxon>
        <taxon>Bacillales</taxon>
        <taxon>Bacillaceae</taxon>
        <taxon>Metabacillus</taxon>
    </lineage>
</organism>
<evidence type="ECO:0000256" key="2">
    <source>
        <dbReference type="ARBA" id="ARBA00009404"/>
    </source>
</evidence>
<dbReference type="CDD" id="cd03216">
    <property type="entry name" value="ABC_Carb_Monos_I"/>
    <property type="match status" value="1"/>
</dbReference>